<comment type="caution">
    <text evidence="2">The sequence shown here is derived from an EMBL/GenBank/DDBJ whole genome shotgun (WGS) entry which is preliminary data.</text>
</comment>
<feature type="compositionally biased region" description="Polar residues" evidence="1">
    <location>
        <begin position="67"/>
        <end position="80"/>
    </location>
</feature>
<accession>A0A6N1B861</accession>
<name>A0A6N1B861_9BURK</name>
<dbReference type="Proteomes" id="UP000542973">
    <property type="component" value="Unassembled WGS sequence"/>
</dbReference>
<evidence type="ECO:0000256" key="1">
    <source>
        <dbReference type="SAM" id="MobiDB-lite"/>
    </source>
</evidence>
<evidence type="ECO:0000313" key="2">
    <source>
        <dbReference type="EMBL" id="NNH14296.1"/>
    </source>
</evidence>
<protein>
    <submittedName>
        <fullName evidence="2">Uncharacterized protein</fullName>
    </submittedName>
</protein>
<dbReference type="GeneID" id="70687191"/>
<sequence>MMKELKPHDPNHPYVRTMKGCGHGVPFTEYCVDCEVVSLHEQYKRAVRTVQSTRNNLRRLGYPLPGCTSTPHPINGQHASETGKESGSHE</sequence>
<feature type="compositionally biased region" description="Basic and acidic residues" evidence="1">
    <location>
        <begin position="81"/>
        <end position="90"/>
    </location>
</feature>
<gene>
    <name evidence="2" type="ORF">HLB16_25970</name>
</gene>
<dbReference type="AlphaFoldDB" id="A0A6N1B861"/>
<reference evidence="2 3" key="1">
    <citation type="submission" date="2020-05" db="EMBL/GenBank/DDBJ databases">
        <title>MicrobeNet Type strains.</title>
        <authorList>
            <person name="Nicholson A.C."/>
        </authorList>
    </citation>
    <scope>NUCLEOTIDE SEQUENCE [LARGE SCALE GENOMIC DNA]</scope>
    <source>
        <strain evidence="2 3">ATCC 700815</strain>
    </source>
</reference>
<organism evidence="2 3">
    <name type="scientific">Cupriavidus gilardii</name>
    <dbReference type="NCBI Taxonomy" id="82541"/>
    <lineage>
        <taxon>Bacteria</taxon>
        <taxon>Pseudomonadati</taxon>
        <taxon>Pseudomonadota</taxon>
        <taxon>Betaproteobacteria</taxon>
        <taxon>Burkholderiales</taxon>
        <taxon>Burkholderiaceae</taxon>
        <taxon>Cupriavidus</taxon>
    </lineage>
</organism>
<dbReference type="RefSeq" id="WP_151023581.1">
    <property type="nucleotide sequence ID" value="NZ_BAAAEB010000034.1"/>
</dbReference>
<dbReference type="EMBL" id="JABEMD010000091">
    <property type="protein sequence ID" value="NNH14296.1"/>
    <property type="molecule type" value="Genomic_DNA"/>
</dbReference>
<feature type="region of interest" description="Disordered" evidence="1">
    <location>
        <begin position="58"/>
        <end position="90"/>
    </location>
</feature>
<evidence type="ECO:0000313" key="3">
    <source>
        <dbReference type="Proteomes" id="UP000542973"/>
    </source>
</evidence>
<proteinExistence type="predicted"/>